<evidence type="ECO:0000313" key="28">
    <source>
        <dbReference type="EMBL" id="CAG9829291.1"/>
    </source>
</evidence>
<feature type="region of interest" description="Disordered" evidence="26">
    <location>
        <begin position="415"/>
        <end position="444"/>
    </location>
</feature>
<comment type="subcellular location">
    <subcellularLocation>
        <location evidence="4">Cytoplasm</location>
    </subcellularLocation>
    <subcellularLocation>
        <location evidence="3">Nucleus</location>
    </subcellularLocation>
</comment>
<comment type="catalytic activity">
    <reaction evidence="22">
        <text>L-seryl-[protein] + ATP = O-phospho-L-seryl-[protein] + ADP + H(+)</text>
        <dbReference type="Rhea" id="RHEA:17989"/>
        <dbReference type="Rhea" id="RHEA-COMP:9863"/>
        <dbReference type="Rhea" id="RHEA-COMP:11604"/>
        <dbReference type="ChEBI" id="CHEBI:15378"/>
        <dbReference type="ChEBI" id="CHEBI:29999"/>
        <dbReference type="ChEBI" id="CHEBI:30616"/>
        <dbReference type="ChEBI" id="CHEBI:83421"/>
        <dbReference type="ChEBI" id="CHEBI:456216"/>
        <dbReference type="EC" id="2.7.11.1"/>
    </reaction>
</comment>
<keyword evidence="7" id="KW-0963">Cytoplasm</keyword>
<dbReference type="GO" id="GO:0046872">
    <property type="term" value="F:metal ion binding"/>
    <property type="evidence" value="ECO:0007669"/>
    <property type="project" value="UniProtKB-KW"/>
</dbReference>
<dbReference type="GO" id="GO:0035556">
    <property type="term" value="P:intracellular signal transduction"/>
    <property type="evidence" value="ECO:0007669"/>
    <property type="project" value="TreeGrafter"/>
</dbReference>
<dbReference type="GO" id="GO:0042593">
    <property type="term" value="P:glucose homeostasis"/>
    <property type="evidence" value="ECO:0007669"/>
    <property type="project" value="InterPro"/>
</dbReference>
<evidence type="ECO:0000256" key="22">
    <source>
        <dbReference type="ARBA" id="ARBA00048679"/>
    </source>
</evidence>
<evidence type="ECO:0000256" key="5">
    <source>
        <dbReference type="ARBA" id="ARBA00009985"/>
    </source>
</evidence>
<comment type="cofactor">
    <cofactor evidence="2">
        <name>Mg(2+)</name>
        <dbReference type="ChEBI" id="CHEBI:18420"/>
    </cofactor>
</comment>
<evidence type="ECO:0000256" key="26">
    <source>
        <dbReference type="SAM" id="MobiDB-lite"/>
    </source>
</evidence>
<evidence type="ECO:0000256" key="7">
    <source>
        <dbReference type="ARBA" id="ARBA00022490"/>
    </source>
</evidence>
<dbReference type="GO" id="GO:0006974">
    <property type="term" value="P:DNA damage response"/>
    <property type="evidence" value="ECO:0007669"/>
    <property type="project" value="UniProtKB-KW"/>
</dbReference>
<dbReference type="InterPro" id="IPR017441">
    <property type="entry name" value="Protein_kinase_ATP_BS"/>
</dbReference>
<dbReference type="GO" id="GO:0005524">
    <property type="term" value="F:ATP binding"/>
    <property type="evidence" value="ECO:0007669"/>
    <property type="project" value="UniProtKB-UniRule"/>
</dbReference>
<dbReference type="GO" id="GO:0001558">
    <property type="term" value="P:regulation of cell growth"/>
    <property type="evidence" value="ECO:0007669"/>
    <property type="project" value="InterPro"/>
</dbReference>
<comment type="similarity">
    <text evidence="5">Belongs to the protein kinase superfamily. CAMK Ser/Thr protein kinase family. LKB1 subfamily.</text>
</comment>
<keyword evidence="12" id="KW-0479">Metal-binding</keyword>
<feature type="compositionally biased region" description="Polar residues" evidence="26">
    <location>
        <begin position="423"/>
        <end position="432"/>
    </location>
</feature>
<feature type="binding site" evidence="24">
    <location>
        <position position="126"/>
    </location>
    <ligand>
        <name>ATP</name>
        <dbReference type="ChEBI" id="CHEBI:30616"/>
    </ligand>
</feature>
<dbReference type="Pfam" id="PF00069">
    <property type="entry name" value="Pkinase"/>
    <property type="match status" value="1"/>
</dbReference>
<dbReference type="GO" id="GO:0006915">
    <property type="term" value="P:apoptotic process"/>
    <property type="evidence" value="ECO:0007669"/>
    <property type="project" value="UniProtKB-KW"/>
</dbReference>
<keyword evidence="10" id="KW-0808">Transferase</keyword>
<comment type="catalytic activity">
    <reaction evidence="21">
        <text>L-threonyl-[protein] + ATP = O-phospho-L-threonyl-[protein] + ADP + H(+)</text>
        <dbReference type="Rhea" id="RHEA:46608"/>
        <dbReference type="Rhea" id="RHEA-COMP:11060"/>
        <dbReference type="Rhea" id="RHEA-COMP:11605"/>
        <dbReference type="ChEBI" id="CHEBI:15378"/>
        <dbReference type="ChEBI" id="CHEBI:30013"/>
        <dbReference type="ChEBI" id="CHEBI:30616"/>
        <dbReference type="ChEBI" id="CHEBI:61977"/>
        <dbReference type="ChEBI" id="CHEBI:456216"/>
        <dbReference type="EC" id="2.7.11.1"/>
    </reaction>
</comment>
<dbReference type="FunFam" id="1.10.510.10:FF:000245">
    <property type="entry name" value="serine/threonine-protein kinase STK11"/>
    <property type="match status" value="1"/>
</dbReference>
<evidence type="ECO:0000256" key="16">
    <source>
        <dbReference type="ARBA" id="ARBA00022840"/>
    </source>
</evidence>
<dbReference type="PANTHER" id="PTHR24346">
    <property type="entry name" value="MAP/MICROTUBULE AFFINITY-REGULATING KINASE"/>
    <property type="match status" value="1"/>
</dbReference>
<dbReference type="GO" id="GO:0030295">
    <property type="term" value="F:protein kinase activator activity"/>
    <property type="evidence" value="ECO:0007669"/>
    <property type="project" value="InterPro"/>
</dbReference>
<evidence type="ECO:0000256" key="20">
    <source>
        <dbReference type="ARBA" id="ARBA00023306"/>
    </source>
</evidence>
<evidence type="ECO:0000256" key="21">
    <source>
        <dbReference type="ARBA" id="ARBA00047899"/>
    </source>
</evidence>
<keyword evidence="17" id="KW-0460">Magnesium</keyword>
<evidence type="ECO:0000259" key="27">
    <source>
        <dbReference type="PROSITE" id="PS50011"/>
    </source>
</evidence>
<dbReference type="PANTHER" id="PTHR24346:SF94">
    <property type="entry name" value="NON-SPECIFIC SERINE_THREONINE PROTEIN KINASE"/>
    <property type="match status" value="1"/>
</dbReference>
<reference evidence="28" key="1">
    <citation type="submission" date="2022-01" db="EMBL/GenBank/DDBJ databases">
        <authorList>
            <person name="King R."/>
        </authorList>
    </citation>
    <scope>NUCLEOTIDE SEQUENCE</scope>
</reference>
<dbReference type="EC" id="2.7.11.1" evidence="6"/>
<keyword evidence="11" id="KW-0053">Apoptosis</keyword>
<evidence type="ECO:0000256" key="18">
    <source>
        <dbReference type="ARBA" id="ARBA00023211"/>
    </source>
</evidence>
<dbReference type="EMBL" id="OU898277">
    <property type="protein sequence ID" value="CAG9829291.1"/>
    <property type="molecule type" value="Genomic_DNA"/>
</dbReference>
<dbReference type="SUPFAM" id="SSF56112">
    <property type="entry name" value="Protein kinase-like (PK-like)"/>
    <property type="match status" value="1"/>
</dbReference>
<evidence type="ECO:0000256" key="14">
    <source>
        <dbReference type="ARBA" id="ARBA00022763"/>
    </source>
</evidence>
<feature type="domain" description="Protein kinase" evidence="27">
    <location>
        <begin position="97"/>
        <end position="357"/>
    </location>
</feature>
<dbReference type="InterPro" id="IPR011009">
    <property type="entry name" value="Kinase-like_dom_sf"/>
</dbReference>
<comment type="cofactor">
    <cofactor evidence="1">
        <name>Mn(2+)</name>
        <dbReference type="ChEBI" id="CHEBI:29035"/>
    </cofactor>
</comment>
<keyword evidence="14" id="KW-0227">DNA damage</keyword>
<organism evidence="28 29">
    <name type="scientific">Diabrotica balteata</name>
    <name type="common">Banded cucumber beetle</name>
    <dbReference type="NCBI Taxonomy" id="107213"/>
    <lineage>
        <taxon>Eukaryota</taxon>
        <taxon>Metazoa</taxon>
        <taxon>Ecdysozoa</taxon>
        <taxon>Arthropoda</taxon>
        <taxon>Hexapoda</taxon>
        <taxon>Insecta</taxon>
        <taxon>Pterygota</taxon>
        <taxon>Neoptera</taxon>
        <taxon>Endopterygota</taxon>
        <taxon>Coleoptera</taxon>
        <taxon>Polyphaga</taxon>
        <taxon>Cucujiformia</taxon>
        <taxon>Chrysomeloidea</taxon>
        <taxon>Chrysomelidae</taxon>
        <taxon>Galerucinae</taxon>
        <taxon>Diabroticina</taxon>
        <taxon>Diabroticites</taxon>
        <taxon>Diabrotica</taxon>
    </lineage>
</organism>
<evidence type="ECO:0000256" key="4">
    <source>
        <dbReference type="ARBA" id="ARBA00004496"/>
    </source>
</evidence>
<dbReference type="PROSITE" id="PS00108">
    <property type="entry name" value="PROTEIN_KINASE_ST"/>
    <property type="match status" value="1"/>
</dbReference>
<dbReference type="OrthoDB" id="68483at2759"/>
<evidence type="ECO:0000256" key="3">
    <source>
        <dbReference type="ARBA" id="ARBA00004123"/>
    </source>
</evidence>
<evidence type="ECO:0000256" key="25">
    <source>
        <dbReference type="RuleBase" id="RU000304"/>
    </source>
</evidence>
<protein>
    <recommendedName>
        <fullName evidence="23">Serine/threonine-protein kinase STK11</fullName>
        <ecNumber evidence="6">2.7.11.1</ecNumber>
    </recommendedName>
</protein>
<dbReference type="PROSITE" id="PS50011">
    <property type="entry name" value="PROTEIN_KINASE_DOM"/>
    <property type="match status" value="1"/>
</dbReference>
<dbReference type="SMART" id="SM00220">
    <property type="entry name" value="S_TKc"/>
    <property type="match status" value="1"/>
</dbReference>
<keyword evidence="19" id="KW-0539">Nucleus</keyword>
<dbReference type="CDD" id="cd14119">
    <property type="entry name" value="STKc_LKB1"/>
    <property type="match status" value="1"/>
</dbReference>
<dbReference type="GO" id="GO:0005737">
    <property type="term" value="C:cytoplasm"/>
    <property type="evidence" value="ECO:0007669"/>
    <property type="project" value="UniProtKB-SubCell"/>
</dbReference>
<evidence type="ECO:0000256" key="17">
    <source>
        <dbReference type="ARBA" id="ARBA00022842"/>
    </source>
</evidence>
<evidence type="ECO:0000313" key="29">
    <source>
        <dbReference type="Proteomes" id="UP001153709"/>
    </source>
</evidence>
<dbReference type="GO" id="GO:0005634">
    <property type="term" value="C:nucleus"/>
    <property type="evidence" value="ECO:0007669"/>
    <property type="project" value="UniProtKB-SubCell"/>
</dbReference>
<keyword evidence="29" id="KW-1185">Reference proteome</keyword>
<keyword evidence="16 24" id="KW-0067">ATP-binding</keyword>
<evidence type="ECO:0000256" key="1">
    <source>
        <dbReference type="ARBA" id="ARBA00001936"/>
    </source>
</evidence>
<keyword evidence="18" id="KW-0464">Manganese</keyword>
<feature type="region of interest" description="Disordered" evidence="26">
    <location>
        <begin position="1"/>
        <end position="20"/>
    </location>
</feature>
<evidence type="ECO:0000256" key="11">
    <source>
        <dbReference type="ARBA" id="ARBA00022703"/>
    </source>
</evidence>
<dbReference type="InterPro" id="IPR008271">
    <property type="entry name" value="Ser/Thr_kinase_AS"/>
</dbReference>
<evidence type="ECO:0000256" key="2">
    <source>
        <dbReference type="ARBA" id="ARBA00001946"/>
    </source>
</evidence>
<evidence type="ECO:0000256" key="15">
    <source>
        <dbReference type="ARBA" id="ARBA00022777"/>
    </source>
</evidence>
<keyword evidence="13 24" id="KW-0547">Nucleotide-binding</keyword>
<dbReference type="Gene3D" id="1.10.510.10">
    <property type="entry name" value="Transferase(Phosphotransferase) domain 1"/>
    <property type="match status" value="1"/>
</dbReference>
<keyword evidence="20" id="KW-0131">Cell cycle</keyword>
<proteinExistence type="inferred from homology"/>
<dbReference type="GO" id="GO:0004674">
    <property type="term" value="F:protein serine/threonine kinase activity"/>
    <property type="evidence" value="ECO:0007669"/>
    <property type="project" value="UniProtKB-KW"/>
</dbReference>
<evidence type="ECO:0000256" key="13">
    <source>
        <dbReference type="ARBA" id="ARBA00022741"/>
    </source>
</evidence>
<dbReference type="FunFam" id="3.30.200.20:FF:000235">
    <property type="entry name" value="serine/threonine-protein kinase STK11"/>
    <property type="match status" value="1"/>
</dbReference>
<dbReference type="InterPro" id="IPR039154">
    <property type="entry name" value="LKB1_c"/>
</dbReference>
<feature type="compositionally biased region" description="Polar residues" evidence="26">
    <location>
        <begin position="1"/>
        <end position="14"/>
    </location>
</feature>
<dbReference type="GO" id="GO:0030010">
    <property type="term" value="P:establishment of cell polarity"/>
    <property type="evidence" value="ECO:0007669"/>
    <property type="project" value="InterPro"/>
</dbReference>
<gene>
    <name evidence="28" type="ORF">DIABBA_LOCUS3127</name>
</gene>
<dbReference type="AlphaFoldDB" id="A0A9N9SS23"/>
<evidence type="ECO:0000256" key="9">
    <source>
        <dbReference type="ARBA" id="ARBA00022553"/>
    </source>
</evidence>
<accession>A0A9N9SS23</accession>
<dbReference type="Proteomes" id="UP001153709">
    <property type="component" value="Chromosome 2"/>
</dbReference>
<keyword evidence="9" id="KW-0597">Phosphoprotein</keyword>
<dbReference type="Gene3D" id="3.30.200.20">
    <property type="entry name" value="Phosphorylase Kinase, domain 1"/>
    <property type="match status" value="1"/>
</dbReference>
<keyword evidence="15" id="KW-0418">Kinase</keyword>
<evidence type="ECO:0000256" key="23">
    <source>
        <dbReference type="ARBA" id="ARBA00068788"/>
    </source>
</evidence>
<evidence type="ECO:0000256" key="19">
    <source>
        <dbReference type="ARBA" id="ARBA00023242"/>
    </source>
</evidence>
<evidence type="ECO:0000256" key="10">
    <source>
        <dbReference type="ARBA" id="ARBA00022679"/>
    </source>
</evidence>
<dbReference type="PROSITE" id="PS00107">
    <property type="entry name" value="PROTEIN_KINASE_ATP"/>
    <property type="match status" value="1"/>
</dbReference>
<evidence type="ECO:0000256" key="8">
    <source>
        <dbReference type="ARBA" id="ARBA00022527"/>
    </source>
</evidence>
<evidence type="ECO:0000256" key="24">
    <source>
        <dbReference type="PROSITE-ProRule" id="PRU10141"/>
    </source>
</evidence>
<evidence type="ECO:0000256" key="12">
    <source>
        <dbReference type="ARBA" id="ARBA00022723"/>
    </source>
</evidence>
<evidence type="ECO:0000256" key="6">
    <source>
        <dbReference type="ARBA" id="ARBA00012513"/>
    </source>
</evidence>
<sequence>MMSSEMRNTSNSKSVDSESIDIAEQEKELGNFIYSAENDSDPVESEETQDICINETDGADFDDDLENVNIAIFFHRVDSDQIIYQKKKRKLKLVGKYVMGDLLGEGAYGKVKEMLDSETLCRRAVKILKQKKLRRIPNGEQNVQREITLLRKLKHKNLINLVDEMFNPEKQKMYLIMEFCVGSLQNMLESTPDKKFPQSQAHGYFLQLIDGLEYLHSMRVVHKDIKPGNLLLTLEGDLKISDLGVAETIDLFAKDDTCYIGQGSPAFQPPEIANGLDSFPGFKVDIWSSGVTLYNITTGIYPFEGDTIFRLFETIGKGDYTIPDDIDEPLRSLLTGMLQKDPELRFSLQEIRKHGWFNRRPPDCSPHVPIPPFKDDYWHKMTVLPYLVNHYYDDPDESANDEQYYTEHELNEMEKTKAEGEYSNGNAHSSRGANRRRRSKKPVSCISVKNFPGCHQS</sequence>
<name>A0A9N9SS23_DIABA</name>
<dbReference type="InterPro" id="IPR000719">
    <property type="entry name" value="Prot_kinase_dom"/>
</dbReference>
<keyword evidence="8 25" id="KW-0723">Serine/threonine-protein kinase</keyword>